<evidence type="ECO:0000256" key="1">
    <source>
        <dbReference type="ARBA" id="ARBA00004642"/>
    </source>
</evidence>
<sequence length="200" mass="22800">MRRNCRNIGVMELSEVAPTGAAQKKRRRLNGDGDAGFKRASSATSTTSYVQLRSGRILVDHRRPEEKRCLNPNLDHDDDVSCCSSNIGSSEKKIIQLPDLEGESLHVETSAHLNFRERRETTQSSELRAELEDMDSTSKPSEANSSRRSTVEKMPTEADLEEFFAAAEKKVKKQFTEKYNYDFVKDEPLEGRYQWVRLNP</sequence>
<feature type="compositionally biased region" description="Basic and acidic residues" evidence="6">
    <location>
        <begin position="117"/>
        <end position="131"/>
    </location>
</feature>
<dbReference type="EMBL" id="JBBPBM010000004">
    <property type="protein sequence ID" value="KAK8587027.1"/>
    <property type="molecule type" value="Genomic_DNA"/>
</dbReference>
<evidence type="ECO:0000313" key="8">
    <source>
        <dbReference type="EMBL" id="KAK8587027.1"/>
    </source>
</evidence>
<name>A0ABR2FS58_9ROSI</name>
<evidence type="ECO:0000256" key="3">
    <source>
        <dbReference type="ARBA" id="ARBA00023013"/>
    </source>
</evidence>
<accession>A0ABR2FS58</accession>
<evidence type="ECO:0000256" key="6">
    <source>
        <dbReference type="SAM" id="MobiDB-lite"/>
    </source>
</evidence>
<organism evidence="8 9">
    <name type="scientific">Hibiscus sabdariffa</name>
    <name type="common">roselle</name>
    <dbReference type="NCBI Taxonomy" id="183260"/>
    <lineage>
        <taxon>Eukaryota</taxon>
        <taxon>Viridiplantae</taxon>
        <taxon>Streptophyta</taxon>
        <taxon>Embryophyta</taxon>
        <taxon>Tracheophyta</taxon>
        <taxon>Spermatophyta</taxon>
        <taxon>Magnoliopsida</taxon>
        <taxon>eudicotyledons</taxon>
        <taxon>Gunneridae</taxon>
        <taxon>Pentapetalae</taxon>
        <taxon>rosids</taxon>
        <taxon>malvids</taxon>
        <taxon>Malvales</taxon>
        <taxon>Malvaceae</taxon>
        <taxon>Malvoideae</taxon>
        <taxon>Hibiscus</taxon>
    </lineage>
</organism>
<comment type="similarity">
    <text evidence="2 5">Belongs to the CDI family. ICK/KRP subfamily.</text>
</comment>
<evidence type="ECO:0000313" key="9">
    <source>
        <dbReference type="Proteomes" id="UP001472677"/>
    </source>
</evidence>
<keyword evidence="9" id="KW-1185">Reference proteome</keyword>
<dbReference type="Pfam" id="PF02234">
    <property type="entry name" value="CDI"/>
    <property type="match status" value="1"/>
</dbReference>
<dbReference type="Gene3D" id="4.10.365.10">
    <property type="entry name" value="p27"/>
    <property type="match status" value="1"/>
</dbReference>
<comment type="subcellular location">
    <subcellularLocation>
        <location evidence="1">Nucleus</location>
        <location evidence="1">Nucleoplasm</location>
    </subcellularLocation>
</comment>
<dbReference type="PANTHER" id="PTHR46776">
    <property type="entry name" value="CYCLIN-DEPENDENT KINASE INHIBITOR 4-RELATED"/>
    <property type="match status" value="1"/>
</dbReference>
<evidence type="ECO:0000256" key="4">
    <source>
        <dbReference type="ARBA" id="ARBA00023306"/>
    </source>
</evidence>
<feature type="region of interest" description="Disordered" evidence="6">
    <location>
        <begin position="117"/>
        <end position="155"/>
    </location>
</feature>
<dbReference type="PIRSF" id="PIRSF017811">
    <property type="entry name" value="CDK_inhib_pln"/>
    <property type="match status" value="1"/>
</dbReference>
<evidence type="ECO:0000256" key="5">
    <source>
        <dbReference type="PIRNR" id="PIRNR017811"/>
    </source>
</evidence>
<keyword evidence="3 5" id="KW-0649">Protein kinase inhibitor</keyword>
<dbReference type="Proteomes" id="UP001472677">
    <property type="component" value="Unassembled WGS sequence"/>
</dbReference>
<dbReference type="InterPro" id="IPR003175">
    <property type="entry name" value="CDI_dom"/>
</dbReference>
<comment type="caution">
    <text evidence="8">The sequence shown here is derived from an EMBL/GenBank/DDBJ whole genome shotgun (WGS) entry which is preliminary data.</text>
</comment>
<feature type="domain" description="Cyclin-dependent kinase inhibitor" evidence="7">
    <location>
        <begin position="153"/>
        <end position="198"/>
    </location>
</feature>
<keyword evidence="4" id="KW-0131">Cell cycle</keyword>
<feature type="compositionally biased region" description="Polar residues" evidence="6">
    <location>
        <begin position="137"/>
        <end position="148"/>
    </location>
</feature>
<evidence type="ECO:0000256" key="2">
    <source>
        <dbReference type="ARBA" id="ARBA00010274"/>
    </source>
</evidence>
<evidence type="ECO:0000259" key="7">
    <source>
        <dbReference type="Pfam" id="PF02234"/>
    </source>
</evidence>
<gene>
    <name evidence="8" type="ORF">V6N12_021543</name>
</gene>
<proteinExistence type="inferred from homology"/>
<reference evidence="8 9" key="1">
    <citation type="journal article" date="2024" name="G3 (Bethesda)">
        <title>Genome assembly of Hibiscus sabdariffa L. provides insights into metabolisms of medicinal natural products.</title>
        <authorList>
            <person name="Kim T."/>
        </authorList>
    </citation>
    <scope>NUCLEOTIDE SEQUENCE [LARGE SCALE GENOMIC DNA]</scope>
    <source>
        <strain evidence="8">TK-2024</strain>
        <tissue evidence="8">Old leaves</tissue>
    </source>
</reference>
<dbReference type="InterPro" id="IPR044275">
    <property type="entry name" value="KRP"/>
</dbReference>
<protein>
    <recommendedName>
        <fullName evidence="5">Cyclin-dependent kinase inhibitor</fullName>
    </recommendedName>
</protein>
<feature type="region of interest" description="Disordered" evidence="6">
    <location>
        <begin position="18"/>
        <end position="46"/>
    </location>
</feature>
<dbReference type="InterPro" id="IPR044898">
    <property type="entry name" value="CDI_dom_sf"/>
</dbReference>